<reference evidence="4" key="1">
    <citation type="submission" date="2014-11" db="EMBL/GenBank/DDBJ databases">
        <authorList>
            <person name="Hornung B.V."/>
        </authorList>
    </citation>
    <scope>NUCLEOTIDE SEQUENCE</scope>
    <source>
        <strain evidence="4">INE</strain>
    </source>
</reference>
<evidence type="ECO:0000256" key="1">
    <source>
        <dbReference type="SAM" id="MobiDB-lite"/>
    </source>
</evidence>
<keyword evidence="2" id="KW-0812">Transmembrane</keyword>
<gene>
    <name evidence="3" type="ORF">DEACI_1816</name>
    <name evidence="4" type="ORF">DEACI_3035</name>
</gene>
<accession>A0A8S0VWS0</accession>
<proteinExistence type="predicted"/>
<evidence type="ECO:0000313" key="3">
    <source>
        <dbReference type="EMBL" id="CAA7601163.1"/>
    </source>
</evidence>
<reference evidence="3" key="2">
    <citation type="submission" date="2020-01" db="EMBL/GenBank/DDBJ databases">
        <authorList>
            <person name="Hornung B."/>
        </authorList>
    </citation>
    <scope>NUCLEOTIDE SEQUENCE</scope>
    <source>
        <strain evidence="3">PacBioINE</strain>
    </source>
</reference>
<feature type="compositionally biased region" description="Low complexity" evidence="1">
    <location>
        <begin position="73"/>
        <end position="84"/>
    </location>
</feature>
<feature type="region of interest" description="Disordered" evidence="1">
    <location>
        <begin position="57"/>
        <end position="84"/>
    </location>
</feature>
<dbReference type="KEGG" id="aacx:DEACI_1816"/>
<dbReference type="Proteomes" id="UP001071230">
    <property type="component" value="Unassembled WGS sequence"/>
</dbReference>
<dbReference type="EMBL" id="LR746496">
    <property type="protein sequence ID" value="CAA7601163.1"/>
    <property type="molecule type" value="Genomic_DNA"/>
</dbReference>
<keyword evidence="2" id="KW-0472">Membrane</keyword>
<protein>
    <submittedName>
        <fullName evidence="3">Uncharacterized protein</fullName>
    </submittedName>
</protein>
<dbReference type="RefSeq" id="WP_240984725.1">
    <property type="nucleotide sequence ID" value="NZ_CDGJ01000082.1"/>
</dbReference>
<sequence length="183" mass="20056">MPNSWGRPPRYDGWQDLQTLVVWVLVIGVVGYLLFPNFFQGVWSRLTAPMASQTSVSSDAGLPASGNSSTVVPPSLNSPDSSGSSFLNNPNYPSVYSTLYNANSQVSSGYWVIYVADGKFQQFALTSESYTYLSHLIESDQKAVPKEQIILAANGQIRQYSVSEELYNIILNMGTIEARTNGP</sequence>
<keyword evidence="5" id="KW-1185">Reference proteome</keyword>
<dbReference type="AlphaFoldDB" id="A0A8S0VWS0"/>
<feature type="transmembrane region" description="Helical" evidence="2">
    <location>
        <begin position="20"/>
        <end position="39"/>
    </location>
</feature>
<evidence type="ECO:0000256" key="2">
    <source>
        <dbReference type="SAM" id="Phobius"/>
    </source>
</evidence>
<dbReference type="Proteomes" id="UP000836597">
    <property type="component" value="Chromosome"/>
</dbReference>
<evidence type="ECO:0000313" key="5">
    <source>
        <dbReference type="Proteomes" id="UP001071230"/>
    </source>
</evidence>
<name>A0A8S0VWS0_9FIRM</name>
<evidence type="ECO:0000313" key="4">
    <source>
        <dbReference type="EMBL" id="CEJ08558.1"/>
    </source>
</evidence>
<organism evidence="3">
    <name type="scientific">Acididesulfobacillus acetoxydans</name>
    <dbReference type="NCBI Taxonomy" id="1561005"/>
    <lineage>
        <taxon>Bacteria</taxon>
        <taxon>Bacillati</taxon>
        <taxon>Bacillota</taxon>
        <taxon>Clostridia</taxon>
        <taxon>Eubacteriales</taxon>
        <taxon>Peptococcaceae</taxon>
        <taxon>Acididesulfobacillus</taxon>
    </lineage>
</organism>
<dbReference type="EMBL" id="CDGJ01000082">
    <property type="protein sequence ID" value="CEJ08558.1"/>
    <property type="molecule type" value="Genomic_DNA"/>
</dbReference>
<keyword evidence="2" id="KW-1133">Transmembrane helix</keyword>